<evidence type="ECO:0000256" key="2">
    <source>
        <dbReference type="ARBA" id="ARBA00022630"/>
    </source>
</evidence>
<dbReference type="Pfam" id="PF22780">
    <property type="entry name" value="HI0933_like_1st"/>
    <property type="match status" value="1"/>
</dbReference>
<feature type="domain" description="RsdA/BaiN/AoA(So)-like Rossmann fold-like" evidence="4">
    <location>
        <begin position="14"/>
        <end position="408"/>
    </location>
</feature>
<dbReference type="PANTHER" id="PTHR42887:SF1">
    <property type="entry name" value="BLR3961 PROTEIN"/>
    <property type="match status" value="1"/>
</dbReference>
<dbReference type="NCBIfam" id="TIGR00275">
    <property type="entry name" value="aminoacetone oxidase family FAD-binding enzyme"/>
    <property type="match status" value="1"/>
</dbReference>
<dbReference type="RefSeq" id="WP_182685117.1">
    <property type="nucleotide sequence ID" value="NZ_JACHTF010000002.1"/>
</dbReference>
<comment type="cofactor">
    <cofactor evidence="1">
        <name>FAD</name>
        <dbReference type="ChEBI" id="CHEBI:57692"/>
    </cofactor>
</comment>
<dbReference type="PRINTS" id="PR00420">
    <property type="entry name" value="RNGMNOXGNASE"/>
</dbReference>
<organism evidence="6 7">
    <name type="scientific">Marilutibacter spongiae</name>
    <dbReference type="NCBI Taxonomy" id="2025720"/>
    <lineage>
        <taxon>Bacteria</taxon>
        <taxon>Pseudomonadati</taxon>
        <taxon>Pseudomonadota</taxon>
        <taxon>Gammaproteobacteria</taxon>
        <taxon>Lysobacterales</taxon>
        <taxon>Lysobacteraceae</taxon>
        <taxon>Marilutibacter</taxon>
    </lineage>
</organism>
<accession>A0A7W3TJG5</accession>
<sequence>MPSSDIHAPSLPGIAVVGGGPAGLMAAEAARAAGIEVDLYEGKGSVGRKFLIAGKGGLNLTHGEARPAFDARYRERAPQVGRWLDDFDADALRAWAGGFGIDTYVGSSGRVFPRDRKAAPLLRAWVRRLREQGVRFHVQHRWTGWDDDGALCFETPEGALRRHARATILALGGASWPQLGSDGAWTDTLREAGLDVRPLEASNCGFDIGWSEHFRERHAGAPIKPVVGAWRDAGGGKHSLQGECVATATGIEGSLVYALSAPLRDAIRRDGSARLWLDLAPGRAAERLASELARPRGKRSRSEHLRRQAGLSGVKAALLHECLPAATLDDPGALAAAIKRLPLELRATRPVAEAISTAGGVALEALDARLMARARPGVFLAGEMLDWEAPTGGYLLQACFASGLRAGRGAVAWLGEG</sequence>
<evidence type="ECO:0000313" key="7">
    <source>
        <dbReference type="Proteomes" id="UP000523196"/>
    </source>
</evidence>
<keyword evidence="2" id="KW-0285">Flavoprotein</keyword>
<dbReference type="Pfam" id="PF03486">
    <property type="entry name" value="HI0933_like"/>
    <property type="match status" value="1"/>
</dbReference>
<evidence type="ECO:0000313" key="6">
    <source>
        <dbReference type="EMBL" id="MBB1059480.1"/>
    </source>
</evidence>
<feature type="domain" description="RsdA/BaiN/AoA(So)-like insert" evidence="5">
    <location>
        <begin position="201"/>
        <end position="356"/>
    </location>
</feature>
<dbReference type="Gene3D" id="2.40.30.10">
    <property type="entry name" value="Translation factors"/>
    <property type="match status" value="1"/>
</dbReference>
<evidence type="ECO:0000259" key="5">
    <source>
        <dbReference type="Pfam" id="PF22780"/>
    </source>
</evidence>
<dbReference type="Proteomes" id="UP000523196">
    <property type="component" value="Unassembled WGS sequence"/>
</dbReference>
<name>A0A7W3TJG5_9GAMM</name>
<dbReference type="InterPro" id="IPR036188">
    <property type="entry name" value="FAD/NAD-bd_sf"/>
</dbReference>
<dbReference type="SUPFAM" id="SSF160996">
    <property type="entry name" value="HI0933 insert domain-like"/>
    <property type="match status" value="1"/>
</dbReference>
<dbReference type="EMBL" id="JACHTF010000002">
    <property type="protein sequence ID" value="MBB1059480.1"/>
    <property type="molecule type" value="Genomic_DNA"/>
</dbReference>
<comment type="caution">
    <text evidence="6">The sequence shown here is derived from an EMBL/GenBank/DDBJ whole genome shotgun (WGS) entry which is preliminary data.</text>
</comment>
<dbReference type="AlphaFoldDB" id="A0A7W3TJG5"/>
<dbReference type="InterPro" id="IPR055178">
    <property type="entry name" value="RsdA/BaiN/AoA(So)-like_dom"/>
</dbReference>
<dbReference type="InterPro" id="IPR004792">
    <property type="entry name" value="BaiN-like"/>
</dbReference>
<dbReference type="SUPFAM" id="SSF51905">
    <property type="entry name" value="FAD/NAD(P)-binding domain"/>
    <property type="match status" value="1"/>
</dbReference>
<dbReference type="InterPro" id="IPR022460">
    <property type="entry name" value="Flavoprotein_PP4765"/>
</dbReference>
<dbReference type="NCBIfam" id="TIGR03862">
    <property type="entry name" value="flavo_PP4765"/>
    <property type="match status" value="1"/>
</dbReference>
<gene>
    <name evidence="6" type="ORF">H4F98_02720</name>
</gene>
<protein>
    <submittedName>
        <fullName evidence="6">TIGR03862 family flavoprotein</fullName>
    </submittedName>
</protein>
<evidence type="ECO:0000256" key="1">
    <source>
        <dbReference type="ARBA" id="ARBA00001974"/>
    </source>
</evidence>
<dbReference type="InterPro" id="IPR023166">
    <property type="entry name" value="BaiN-like_dom_sf"/>
</dbReference>
<proteinExistence type="predicted"/>
<evidence type="ECO:0000259" key="4">
    <source>
        <dbReference type="Pfam" id="PF03486"/>
    </source>
</evidence>
<reference evidence="6 7" key="1">
    <citation type="submission" date="2020-08" db="EMBL/GenBank/DDBJ databases">
        <authorList>
            <person name="Xu S."/>
            <person name="Li A."/>
        </authorList>
    </citation>
    <scope>NUCLEOTIDE SEQUENCE [LARGE SCALE GENOMIC DNA]</scope>
    <source>
        <strain evidence="6 7">119BY6-57</strain>
    </source>
</reference>
<keyword evidence="3" id="KW-0274">FAD</keyword>
<dbReference type="Gene3D" id="1.10.8.260">
    <property type="entry name" value="HI0933 insert domain-like"/>
    <property type="match status" value="1"/>
</dbReference>
<keyword evidence="7" id="KW-1185">Reference proteome</keyword>
<evidence type="ECO:0000256" key="3">
    <source>
        <dbReference type="ARBA" id="ARBA00022827"/>
    </source>
</evidence>
<dbReference type="PANTHER" id="PTHR42887">
    <property type="entry name" value="OS12G0638800 PROTEIN"/>
    <property type="match status" value="1"/>
</dbReference>
<dbReference type="Gene3D" id="3.50.50.60">
    <property type="entry name" value="FAD/NAD(P)-binding domain"/>
    <property type="match status" value="1"/>
</dbReference>
<dbReference type="InterPro" id="IPR057661">
    <property type="entry name" value="RsdA/BaiN/AoA(So)_Rossmann"/>
</dbReference>